<feature type="region of interest" description="Disordered" evidence="1">
    <location>
        <begin position="44"/>
        <end position="75"/>
    </location>
</feature>
<keyword evidence="3" id="KW-1185">Reference proteome</keyword>
<evidence type="ECO:0000313" key="3">
    <source>
        <dbReference type="Proteomes" id="UP000003022"/>
    </source>
</evidence>
<dbReference type="AlphaFoldDB" id="F3NKQ9"/>
<feature type="compositionally biased region" description="Pro residues" evidence="1">
    <location>
        <begin position="52"/>
        <end position="62"/>
    </location>
</feature>
<gene>
    <name evidence="2" type="ORF">SGM_3723</name>
</gene>
<dbReference type="Proteomes" id="UP000003022">
    <property type="component" value="Unassembled WGS sequence"/>
</dbReference>
<dbReference type="STRING" id="996637.SGM_3723"/>
<dbReference type="EMBL" id="AEYX01000039">
    <property type="protein sequence ID" value="EGG45635.1"/>
    <property type="molecule type" value="Genomic_DNA"/>
</dbReference>
<evidence type="ECO:0000313" key="2">
    <source>
        <dbReference type="EMBL" id="EGG45635.1"/>
    </source>
</evidence>
<name>F3NKQ9_9ACTN</name>
<evidence type="ECO:0000256" key="1">
    <source>
        <dbReference type="SAM" id="MobiDB-lite"/>
    </source>
</evidence>
<organism evidence="2 3">
    <name type="scientific">Streptomyces griseoaurantiacus M045</name>
    <dbReference type="NCBI Taxonomy" id="996637"/>
    <lineage>
        <taxon>Bacteria</taxon>
        <taxon>Bacillati</taxon>
        <taxon>Actinomycetota</taxon>
        <taxon>Actinomycetes</taxon>
        <taxon>Kitasatosporales</taxon>
        <taxon>Streptomycetaceae</taxon>
        <taxon>Streptomyces</taxon>
        <taxon>Streptomyces aurantiacus group</taxon>
    </lineage>
</organism>
<comment type="caution">
    <text evidence="2">The sequence shown here is derived from an EMBL/GenBank/DDBJ whole genome shotgun (WGS) entry which is preliminary data.</text>
</comment>
<protein>
    <submittedName>
        <fullName evidence="2">Uncharacterized protein</fullName>
    </submittedName>
</protein>
<proteinExistence type="predicted"/>
<reference evidence="2 3" key="1">
    <citation type="journal article" date="2011" name="J. Bacteriol.">
        <title>Draft genome sequence of the marine bacterium Streptomyces griseoaurantiacus M045, which produces novel manumycin-type antibiotics with a pABA core component.</title>
        <authorList>
            <person name="Li F."/>
            <person name="Jiang P."/>
            <person name="Zheng H."/>
            <person name="Wang S."/>
            <person name="Zhao G."/>
            <person name="Qin S."/>
            <person name="Liu Z."/>
        </authorList>
    </citation>
    <scope>NUCLEOTIDE SEQUENCE [LARGE SCALE GENOMIC DNA]</scope>
    <source>
        <strain evidence="2 3">M045</strain>
    </source>
</reference>
<accession>F3NKQ9</accession>
<sequence>MRFRGRAAGRLPSGSVHRCSWGVKARDENDGTTERIMRKAGETHLSILGPEPLIPPLAPTRPPRGGAGRPRAPRR</sequence>